<gene>
    <name evidence="2" type="ORF">Moror_6543</name>
</gene>
<dbReference type="HOGENOM" id="CLU_386388_0_0_1"/>
<dbReference type="Proteomes" id="UP000017559">
    <property type="component" value="Unassembled WGS sequence"/>
</dbReference>
<dbReference type="OrthoDB" id="3215314at2759"/>
<evidence type="ECO:0000256" key="1">
    <source>
        <dbReference type="SAM" id="MobiDB-lite"/>
    </source>
</evidence>
<feature type="region of interest" description="Disordered" evidence="1">
    <location>
        <begin position="664"/>
        <end position="715"/>
    </location>
</feature>
<sequence>MFDATESIKYVPSLLSICIRILADYPDQVHHLPQGFALSYRPSTDISKFDILKALIPSYSTQQFSLGNVHPCLWATLIQLYPNSLPPSFGTYRIPFYDSNIPIIHQVPSTPTCSIVTILELPGCSELTDETISKLRVFHGLVALDASETKLSSLGVSRLASTCLWHGTERKGPWRLRILRLRDCNLVTSACLRSISSKFILLSVLDLRGTAIHPSNITSDWQSPAPSPKLYHPVPLTESLSLLEEIAFLFNSSSVYRIHVDRLNHTDRRSAGTAMRCHPPPSGRVPHGLCEDTAFTFTSPSTSTSPGADDRYGVETEVSPINTFVSKVAAEEASEHRKRRSLIDFYGIPASVNPLPVDTGYSAQRHYRLFREKLSWPTFADSPHCDHRTNLMIYRPPPPCSLLDQTCPPSSPPESRTSTESQNAVVNKNHARMLAMVAQQREAAVKRGRLNHGMAYPDFGSESRTKACTSAEPSSTKSRNPFRKSAGSRKTSSEAKLTLTIDSKSVSAYVITADGRKGHSTLGNTTPSSPPSPKFSSSTSHGLLQPAIVKASGTQRKVKIVDTSSKVFPGQASVSGTSPNADSGVPCIIPKTAPFSTDKCKRLKPISTIPVPELPENEKLKLKEAAMREETLIAKERAKAQVAHRRSLPGHEAQGDIRKMMKRMASADNPKPRTSVHGAPSGSGSVVVENGVVSGGPVKKKPRHAGFDWSSWGKG</sequence>
<reference evidence="2 3" key="1">
    <citation type="journal article" date="2014" name="BMC Genomics">
        <title>Genome and secretome analysis of the hemibiotrophic fungal pathogen, Moniliophthora roreri, which causes frosty pod rot disease of cacao: mechanisms of the biotrophic and necrotrophic phases.</title>
        <authorList>
            <person name="Meinhardt L.W."/>
            <person name="Costa G.G.L."/>
            <person name="Thomazella D.P.T."/>
            <person name="Teixeira P.J.P.L."/>
            <person name="Carazzolle M.F."/>
            <person name="Schuster S.C."/>
            <person name="Carlson J.E."/>
            <person name="Guiltinan M.J."/>
            <person name="Mieczkowski P."/>
            <person name="Farmer A."/>
            <person name="Ramaraj T."/>
            <person name="Crozier J."/>
            <person name="Davis R.E."/>
            <person name="Shao J."/>
            <person name="Melnick R.L."/>
            <person name="Pereira G.A.G."/>
            <person name="Bailey B.A."/>
        </authorList>
    </citation>
    <scope>NUCLEOTIDE SEQUENCE [LARGE SCALE GENOMIC DNA]</scope>
    <source>
        <strain evidence="2 3">MCA 2997</strain>
    </source>
</reference>
<feature type="compositionally biased region" description="Low complexity" evidence="1">
    <location>
        <begin position="682"/>
        <end position="696"/>
    </location>
</feature>
<name>V2XWL5_MONRO</name>
<organism evidence="2 3">
    <name type="scientific">Moniliophthora roreri (strain MCA 2997)</name>
    <name type="common">Cocoa frosty pod rot fungus</name>
    <name type="synonym">Crinipellis roreri</name>
    <dbReference type="NCBI Taxonomy" id="1381753"/>
    <lineage>
        <taxon>Eukaryota</taxon>
        <taxon>Fungi</taxon>
        <taxon>Dikarya</taxon>
        <taxon>Basidiomycota</taxon>
        <taxon>Agaricomycotina</taxon>
        <taxon>Agaricomycetes</taxon>
        <taxon>Agaricomycetidae</taxon>
        <taxon>Agaricales</taxon>
        <taxon>Marasmiineae</taxon>
        <taxon>Marasmiaceae</taxon>
        <taxon>Moniliophthora</taxon>
    </lineage>
</organism>
<evidence type="ECO:0000313" key="2">
    <source>
        <dbReference type="EMBL" id="ESK96965.1"/>
    </source>
</evidence>
<evidence type="ECO:0000313" key="3">
    <source>
        <dbReference type="Proteomes" id="UP000017559"/>
    </source>
</evidence>
<feature type="region of interest" description="Disordered" evidence="1">
    <location>
        <begin position="516"/>
        <end position="541"/>
    </location>
</feature>
<accession>V2XWL5</accession>
<dbReference type="EMBL" id="AWSO01000038">
    <property type="protein sequence ID" value="ESK96965.1"/>
    <property type="molecule type" value="Genomic_DNA"/>
</dbReference>
<protein>
    <submittedName>
        <fullName evidence="2">Uncharacterized protein</fullName>
    </submittedName>
</protein>
<comment type="caution">
    <text evidence="2">The sequence shown here is derived from an EMBL/GenBank/DDBJ whole genome shotgun (WGS) entry which is preliminary data.</text>
</comment>
<dbReference type="SUPFAM" id="SSF52047">
    <property type="entry name" value="RNI-like"/>
    <property type="match status" value="1"/>
</dbReference>
<dbReference type="Gene3D" id="3.80.10.10">
    <property type="entry name" value="Ribonuclease Inhibitor"/>
    <property type="match status" value="1"/>
</dbReference>
<feature type="compositionally biased region" description="Polar residues" evidence="1">
    <location>
        <begin position="466"/>
        <end position="479"/>
    </location>
</feature>
<dbReference type="AlphaFoldDB" id="V2XWL5"/>
<dbReference type="InterPro" id="IPR032675">
    <property type="entry name" value="LRR_dom_sf"/>
</dbReference>
<dbReference type="KEGG" id="mrr:Moror_6543"/>
<feature type="region of interest" description="Disordered" evidence="1">
    <location>
        <begin position="454"/>
        <end position="495"/>
    </location>
</feature>
<keyword evidence="3" id="KW-1185">Reference proteome</keyword>
<proteinExistence type="predicted"/>